<dbReference type="Pfam" id="PF00059">
    <property type="entry name" value="Lectin_C"/>
    <property type="match status" value="1"/>
</dbReference>
<name>A0A9B0WT30_CHRAS</name>
<dbReference type="InterPro" id="IPR016186">
    <property type="entry name" value="C-type_lectin-like/link_sf"/>
</dbReference>
<dbReference type="OrthoDB" id="6133475at2759"/>
<proteinExistence type="predicted"/>
<organism evidence="5 6">
    <name type="scientific">Chrysochloris asiatica</name>
    <name type="common">Cape golden mole</name>
    <dbReference type="NCBI Taxonomy" id="185453"/>
    <lineage>
        <taxon>Eukaryota</taxon>
        <taxon>Metazoa</taxon>
        <taxon>Chordata</taxon>
        <taxon>Craniata</taxon>
        <taxon>Vertebrata</taxon>
        <taxon>Euteleostomi</taxon>
        <taxon>Mammalia</taxon>
        <taxon>Eutheria</taxon>
        <taxon>Afrotheria</taxon>
        <taxon>Chrysochloridae</taxon>
        <taxon>Chrysochlorinae</taxon>
        <taxon>Chrysochloris</taxon>
    </lineage>
</organism>
<dbReference type="GO" id="GO:0030246">
    <property type="term" value="F:carbohydrate binding"/>
    <property type="evidence" value="ECO:0007669"/>
    <property type="project" value="UniProtKB-KW"/>
</dbReference>
<feature type="transmembrane region" description="Helical" evidence="3">
    <location>
        <begin position="35"/>
        <end position="53"/>
    </location>
</feature>
<keyword evidence="2" id="KW-1015">Disulfide bond</keyword>
<keyword evidence="3" id="KW-1133">Transmembrane helix</keyword>
<reference evidence="6" key="1">
    <citation type="submission" date="2025-08" db="UniProtKB">
        <authorList>
            <consortium name="RefSeq"/>
        </authorList>
    </citation>
    <scope>IDENTIFICATION</scope>
    <source>
        <tissue evidence="6">Spleen</tissue>
    </source>
</reference>
<keyword evidence="5" id="KW-1185">Reference proteome</keyword>
<keyword evidence="3" id="KW-0472">Membrane</keyword>
<feature type="domain" description="C-type lectin" evidence="4">
    <location>
        <begin position="171"/>
        <end position="278"/>
    </location>
</feature>
<dbReference type="Proteomes" id="UP000504623">
    <property type="component" value="Unplaced"/>
</dbReference>
<dbReference type="InterPro" id="IPR018378">
    <property type="entry name" value="C-type_lectin_CS"/>
</dbReference>
<dbReference type="RefSeq" id="XP_006869054.1">
    <property type="nucleotide sequence ID" value="XM_006868992.1"/>
</dbReference>
<dbReference type="SMART" id="SM00034">
    <property type="entry name" value="CLECT"/>
    <property type="match status" value="1"/>
</dbReference>
<dbReference type="InterPro" id="IPR050111">
    <property type="entry name" value="C-type_lectin/snaclec_domain"/>
</dbReference>
<gene>
    <name evidence="6" type="primary">CLEC4G</name>
</gene>
<dbReference type="CTD" id="339390"/>
<dbReference type="SUPFAM" id="SSF56436">
    <property type="entry name" value="C-type lectin-like"/>
    <property type="match status" value="1"/>
</dbReference>
<evidence type="ECO:0000313" key="6">
    <source>
        <dbReference type="RefSeq" id="XP_006869054.1"/>
    </source>
</evidence>
<dbReference type="PROSITE" id="PS50041">
    <property type="entry name" value="C_TYPE_LECTIN_2"/>
    <property type="match status" value="1"/>
</dbReference>
<evidence type="ECO:0000313" key="5">
    <source>
        <dbReference type="Proteomes" id="UP000504623"/>
    </source>
</evidence>
<sequence>MDNSGYRKWNDNSEDVPRGHWACWEHWRYKSLAKLAPVVVLGLWVLVLSILLSKASKERGELLDHQDLLKANASKQATTLEVLQKKVGSCRTSCSEAQAQLQTTQAELGVAQKTLLEQGNALSELRERVTKDVAQACRDHEDIRSELLRALESAKLGNHTCEPCPTSWMPFEGSCYLFSDTQVKWEAAQKSCVDAGAHLVIVGGLEEQTFLTANTRGFGYWLGLKAVRHQGKIQSYEWVDGVQLNFSHWNVGEPNDSRGVENCIMMLRTGLWNDAPCDNENDNWICEKRRKC</sequence>
<keyword evidence="3" id="KW-0812">Transmembrane</keyword>
<accession>A0A9B0WT30</accession>
<dbReference type="PANTHER" id="PTHR22803">
    <property type="entry name" value="MANNOSE, PHOSPHOLIPASE, LECTIN RECEPTOR RELATED"/>
    <property type="match status" value="1"/>
</dbReference>
<protein>
    <submittedName>
        <fullName evidence="6">C-type lectin domain family 4 member G</fullName>
    </submittedName>
</protein>
<evidence type="ECO:0000259" key="4">
    <source>
        <dbReference type="PROSITE" id="PS50041"/>
    </source>
</evidence>
<dbReference type="PROSITE" id="PS00615">
    <property type="entry name" value="C_TYPE_LECTIN_1"/>
    <property type="match status" value="1"/>
</dbReference>
<dbReference type="GeneID" id="102840351"/>
<evidence type="ECO:0000256" key="1">
    <source>
        <dbReference type="ARBA" id="ARBA00022734"/>
    </source>
</evidence>
<dbReference type="InterPro" id="IPR001304">
    <property type="entry name" value="C-type_lectin-like"/>
</dbReference>
<dbReference type="InterPro" id="IPR016187">
    <property type="entry name" value="CTDL_fold"/>
</dbReference>
<dbReference type="AlphaFoldDB" id="A0A9B0WT30"/>
<evidence type="ECO:0000256" key="3">
    <source>
        <dbReference type="SAM" id="Phobius"/>
    </source>
</evidence>
<keyword evidence="1" id="KW-0430">Lectin</keyword>
<dbReference type="Gene3D" id="3.10.100.10">
    <property type="entry name" value="Mannose-Binding Protein A, subunit A"/>
    <property type="match status" value="1"/>
</dbReference>
<evidence type="ECO:0000256" key="2">
    <source>
        <dbReference type="ARBA" id="ARBA00023157"/>
    </source>
</evidence>